<dbReference type="InterPro" id="IPR030383">
    <property type="entry name" value="G_VLIG_dom"/>
</dbReference>
<feature type="coiled-coil region" evidence="2">
    <location>
        <begin position="365"/>
        <end position="406"/>
    </location>
</feature>
<dbReference type="GeneTree" id="ENSGT00940000154390"/>
<reference evidence="4" key="2">
    <citation type="submission" date="2021-03" db="UniProtKB">
        <authorList>
            <consortium name="Ensembl"/>
        </authorList>
    </citation>
    <scope>IDENTIFICATION</scope>
</reference>
<dbReference type="Xenbase" id="XB-GENE-29090695">
    <property type="gene designation" value="LOC108646247"/>
</dbReference>
<dbReference type="InterPro" id="IPR057365">
    <property type="entry name" value="URGCP"/>
</dbReference>
<dbReference type="KEGG" id="xtr:108646247"/>
<dbReference type="RefSeq" id="XP_017948174.2">
    <property type="nucleotide sequence ID" value="XM_018092685.2"/>
</dbReference>
<dbReference type="Gene3D" id="3.40.50.300">
    <property type="entry name" value="P-loop containing nucleotide triphosphate hydrolases"/>
    <property type="match status" value="1"/>
</dbReference>
<evidence type="ECO:0000259" key="3">
    <source>
        <dbReference type="PROSITE" id="PS51717"/>
    </source>
</evidence>
<dbReference type="InterPro" id="IPR027417">
    <property type="entry name" value="P-loop_NTPase"/>
</dbReference>
<feature type="domain" description="VLIG-type G" evidence="3">
    <location>
        <begin position="604"/>
        <end position="849"/>
    </location>
</feature>
<accession>A0A803KAE2</accession>
<dbReference type="Proteomes" id="UP000008143">
    <property type="component" value="Chromosome 9"/>
</dbReference>
<dbReference type="GeneID" id="108646247"/>
<dbReference type="GO" id="GO:0005525">
    <property type="term" value="F:GTP binding"/>
    <property type="evidence" value="ECO:0007669"/>
    <property type="project" value="InterPro"/>
</dbReference>
<name>A0A803KAE2_XENTR</name>
<keyword evidence="2" id="KW-0175">Coiled coil</keyword>
<dbReference type="Pfam" id="PF25496">
    <property type="entry name" value="URGCP"/>
    <property type="match status" value="1"/>
</dbReference>
<keyword evidence="5" id="KW-1185">Reference proteome</keyword>
<comment type="similarity">
    <text evidence="1">Belongs to the TRAFAC class dynamin-like GTPase superfamily. Very large inducible GTPase (VLIG) family.</text>
</comment>
<evidence type="ECO:0000256" key="1">
    <source>
        <dbReference type="ARBA" id="ARBA00006828"/>
    </source>
</evidence>
<evidence type="ECO:0000313" key="7">
    <source>
        <dbReference type="Xenbase" id="XB-GENE-29090695"/>
    </source>
</evidence>
<dbReference type="SUPFAM" id="SSF52540">
    <property type="entry name" value="P-loop containing nucleoside triphosphate hydrolases"/>
    <property type="match status" value="1"/>
</dbReference>
<dbReference type="Ensembl" id="ENSXETT00000105228">
    <property type="protein sequence ID" value="ENSXETP00000117367"/>
    <property type="gene ID" value="ENSXETG00000042972"/>
</dbReference>
<dbReference type="PROSITE" id="PS51717">
    <property type="entry name" value="G_VLIG"/>
    <property type="match status" value="1"/>
</dbReference>
<evidence type="ECO:0000313" key="6">
    <source>
        <dbReference type="RefSeq" id="XP_017948174.2"/>
    </source>
</evidence>
<reference evidence="6" key="3">
    <citation type="submission" date="2025-04" db="UniProtKB">
        <authorList>
            <consortium name="RefSeq"/>
        </authorList>
    </citation>
    <scope>IDENTIFICATION</scope>
    <source>
        <strain evidence="6">Nigerian</strain>
        <tissue evidence="6">Liver and blood</tissue>
    </source>
</reference>
<dbReference type="InterPro" id="IPR058641">
    <property type="entry name" value="GVIN1_dom"/>
</dbReference>
<evidence type="ECO:0000256" key="2">
    <source>
        <dbReference type="SAM" id="Coils"/>
    </source>
</evidence>
<proteinExistence type="inferred from homology"/>
<protein>
    <submittedName>
        <fullName evidence="4 6">Up-regulator of cell proliferation</fullName>
    </submittedName>
</protein>
<dbReference type="OMA" id="KETERCY"/>
<reference evidence="4" key="1">
    <citation type="journal article" date="2010" name="Science">
        <title>The genome of the Western clawed frog Xenopus tropicalis.</title>
        <authorList>
            <person name="Hellsten U."/>
            <person name="Harland R.M."/>
            <person name="Gilchrist M.J."/>
            <person name="Hendrix D."/>
            <person name="Jurka J."/>
            <person name="Kapitonov V."/>
            <person name="Ovcharenko I."/>
            <person name="Putnam N.H."/>
            <person name="Shu S."/>
            <person name="Taher L."/>
            <person name="Blitz I.L."/>
            <person name="Blumberg B."/>
            <person name="Dichmann D.S."/>
            <person name="Dubchak I."/>
            <person name="Amaya E."/>
            <person name="Detter J.C."/>
            <person name="Fletcher R."/>
            <person name="Gerhard D.S."/>
            <person name="Goodstein D."/>
            <person name="Graves T."/>
            <person name="Grigoriev I.V."/>
            <person name="Grimwood J."/>
            <person name="Kawashima T."/>
            <person name="Lindquist E."/>
            <person name="Lucas S.M."/>
            <person name="Mead P.E."/>
            <person name="Mitros T."/>
            <person name="Ogino H."/>
            <person name="Ohta Y."/>
            <person name="Poliakov A.V."/>
            <person name="Pollet N."/>
            <person name="Robert J."/>
            <person name="Salamov A."/>
            <person name="Sater A.K."/>
            <person name="Schmutz J."/>
            <person name="Terry A."/>
            <person name="Vize P.D."/>
            <person name="Warren W.C."/>
            <person name="Wells D."/>
            <person name="Wills A."/>
            <person name="Wilson R.K."/>
            <person name="Zimmerman L.B."/>
            <person name="Zorn A.M."/>
            <person name="Grainger R."/>
            <person name="Grammer T."/>
            <person name="Khokha M.K."/>
            <person name="Richardson P.M."/>
            <person name="Rokhsar D.S."/>
        </authorList>
    </citation>
    <scope>NUCLEOTIDE SEQUENCE [LARGE SCALE GENOMIC DNA]</scope>
    <source>
        <strain evidence="4">Nigerian</strain>
    </source>
</reference>
<dbReference type="InterPro" id="IPR052986">
    <property type="entry name" value="VLIG_GTPase"/>
</dbReference>
<dbReference type="AGR" id="Xenbase:XB-GENE-29090695"/>
<dbReference type="Pfam" id="PF25683">
    <property type="entry name" value="URGCP_GTPase"/>
    <property type="match status" value="1"/>
</dbReference>
<dbReference type="OrthoDB" id="1597724at2759"/>
<evidence type="ECO:0000313" key="4">
    <source>
        <dbReference type="Ensembl" id="ENSXETP00000117367"/>
    </source>
</evidence>
<evidence type="ECO:0000313" key="5">
    <source>
        <dbReference type="Proteomes" id="UP000008143"/>
    </source>
</evidence>
<organism evidence="4">
    <name type="scientific">Xenopus tropicalis</name>
    <name type="common">Western clawed frog</name>
    <name type="synonym">Silurana tropicalis</name>
    <dbReference type="NCBI Taxonomy" id="8364"/>
    <lineage>
        <taxon>Eukaryota</taxon>
        <taxon>Metazoa</taxon>
        <taxon>Chordata</taxon>
        <taxon>Craniata</taxon>
        <taxon>Vertebrata</taxon>
        <taxon>Euteleostomi</taxon>
        <taxon>Amphibia</taxon>
        <taxon>Batrachia</taxon>
        <taxon>Anura</taxon>
        <taxon>Pipoidea</taxon>
        <taxon>Pipidae</taxon>
        <taxon>Xenopodinae</taxon>
        <taxon>Xenopus</taxon>
        <taxon>Silurana</taxon>
    </lineage>
</organism>
<gene>
    <name evidence="4 6 7" type="primary">LOC108646247</name>
</gene>
<dbReference type="Pfam" id="PF25974">
    <property type="entry name" value="URGCP_9th"/>
    <property type="match status" value="1"/>
</dbReference>
<dbReference type="PANTHER" id="PTHR14819">
    <property type="entry name" value="GTP-BINDING"/>
    <property type="match status" value="1"/>
</dbReference>
<dbReference type="PANTHER" id="PTHR14819:SF17">
    <property type="entry name" value="UP-REGULATOR OF CELL PROLIFERATION"/>
    <property type="match status" value="1"/>
</dbReference>
<sequence length="1409" mass="163893">MGTQGPDKGTLFRILLDELGMSSYRTSKLTLNNVLQIGPENIQRTECQTIKDFPWYFLWKLMALSPAARALHVPCEGVMSEERNLDEAVEASDNRPCSVHALDVLCVLLHCSDPCLQQEILSKMCLCQFAFPLLLPAGDGPGCTYMLWAMRGIVKRWRPQSSKGIKAFKEDNLVHIKMPMFSFMRLGECSLSKSRILNQLLSPPHQSQEFFLHREMETGNMLRKISDGLVEISWYFPGGSEKMDVFKEPVAVANVRGDLQSALVQFDFLTRVSSAVFIFTENIGESEYKRLSKIENTETSYFIIILVPSSGALSEETERNIQLLQKMKGINTFKKKDSVTDRNFVKILIHIIEYHIQNASNPKNIEEMSEEAKKLGIHVDEESEDIKEAKKLAQEITDNIKNVTQYKKETMRLQGNVWKKISQIEKEMCRMREQGKNNAETYRAKLIKRCSRLRKRQNELTFPSDMQKFTEGITGHKLLFLKMMAFYIDAITRDHLHSLNTEYEESFCHSPGDVDRLKEIDLRILNSSLGAEHFLRELGQFYEAKYSTAQGTKIKGRFRKYPGIVAELFLDGFPLELIDGDASNIPIHWITDILSELDSRTGGRYRMRVITVLGVQSTGKSTLLNTMFGLKFPVGGGRCTRGAFMTLLHVKDKLQYELGCEFILVVDTEGLRSPEMASLEGSYEHDNEMATLVVGLSDITIINMAMENTAEMKDILQLVIHAFLRMKQIGKKHNCQFVHQNVSDVSAHEKNLRDRQKLLQQLDKMTEVAARMEKKSQITTFSDIIDYNLEEHTWYIPGLWYGVPPMASVNAGYSDGVNELKKYLISYMKKMNVKPQTIPEFTEWIKSLWNAVKHEKFIFSFRNSLVSEAYNQLCMHYTGWEWNFQKATYKSFKKIEIFIKNLPADEIDRKTWGEIKEHLSRTLRNKERIVSESLEKYFTSGCDNVHLLEPFRSDFFQSVKYLRETQEMSLTLKSEELFLRQKEKCKIQKVLDRFIQIMEDRVAAIIEVSRNSASEIDDHQLKREFIRMWEKTLQEVPMPKNDPGYSLRNRYFSIFKSIYKEKDESQKRARYFCELCLEPAILHYIWEYTGFFILNDILHREDALEFRSRTVFQFKVLTNLLERMSFRRYRKYINDYESFAKSWILDFINHQYKGENCGRNWQILKSIIRKVSWALETVSKEETGTVLDSLEHFCSLLSRELAIEKKYLQLVMFQNKTSSSEFLEQVRFFLNDMEEKIIVKMREFDIGSILSQVTLKPQDELFKKVIGCGKQCPFCKVPCEAGAADHKEHFASLHRPKGLAKCNQKGNMEVLDYSTCSTDITSNGRFTSEETGFKPHPYKDYRTCYPDWIIYPEMNTDSSDYWKFVFKEFNQQFAGEYGKKPADIPEDWQSITREKALHSLKESFRLKEG</sequence>